<feature type="domain" description="Glycosyl transferase family 3 N-terminal" evidence="3">
    <location>
        <begin position="6"/>
        <end position="69"/>
    </location>
</feature>
<dbReference type="GO" id="GO:0005829">
    <property type="term" value="C:cytosol"/>
    <property type="evidence" value="ECO:0007669"/>
    <property type="project" value="TreeGrafter"/>
</dbReference>
<dbReference type="InterPro" id="IPR035902">
    <property type="entry name" value="Nuc_phospho_transferase"/>
</dbReference>
<name>A0A437REN6_9BURK</name>
<evidence type="ECO:0000259" key="3">
    <source>
        <dbReference type="Pfam" id="PF02885"/>
    </source>
</evidence>
<comment type="caution">
    <text evidence="4">The sequence shown here is derived from an EMBL/GenBank/DDBJ whole genome shotgun (WGS) entry which is preliminary data.</text>
</comment>
<dbReference type="NCBIfam" id="NF006005">
    <property type="entry name" value="PRK08136.1"/>
    <property type="match status" value="1"/>
</dbReference>
<dbReference type="GO" id="GO:0004048">
    <property type="term" value="F:anthranilate phosphoribosyltransferase activity"/>
    <property type="evidence" value="ECO:0007669"/>
    <property type="project" value="InterPro"/>
</dbReference>
<dbReference type="SUPFAM" id="SSF47648">
    <property type="entry name" value="Nucleoside phosphorylase/phosphoribosyltransferase N-terminal domain"/>
    <property type="match status" value="1"/>
</dbReference>
<keyword evidence="2" id="KW-0808">Transferase</keyword>
<keyword evidence="5" id="KW-1185">Reference proteome</keyword>
<sequence>MSIAPYLKDIGRGAAGARDLGMAAAEALMGDVLDGQASAAECGAFVMAMRMKGETLDELAGFLQAVQARCLVVPSDRPVVLLPSYNGSRRLPNLTPLLAMSLAREGLNVLVHGPLVEPQRVASAAILADLGLAPALQAQDIERAWARREPAFVPTAVLCPPLQQLLALRALIGLRGPGHTVAKMINPVQGAPALRVVNHTHPEFGTLMASWAQRHAVDAQLLRGTEGEPVADPRRLPRIDTWLGGVHRPELSVGAQEGVLAELPVLPRSTDAACTALYVQEVLSGSRPAPAPVARQVALLSATVAALQTRPGGRALSA</sequence>
<dbReference type="AlphaFoldDB" id="A0A437REN6"/>
<dbReference type="RefSeq" id="WP_128229312.1">
    <property type="nucleotide sequence ID" value="NZ_SACR01000004.1"/>
</dbReference>
<dbReference type="GO" id="GO:0003677">
    <property type="term" value="F:DNA binding"/>
    <property type="evidence" value="ECO:0007669"/>
    <property type="project" value="UniProtKB-KW"/>
</dbReference>
<proteinExistence type="predicted"/>
<reference evidence="4 5" key="1">
    <citation type="submission" date="2019-01" db="EMBL/GenBank/DDBJ databases">
        <authorList>
            <person name="Chen W.-M."/>
        </authorList>
    </citation>
    <scope>NUCLEOTIDE SEQUENCE [LARGE SCALE GENOMIC DNA]</scope>
    <source>
        <strain evidence="4 5">KYPY4</strain>
    </source>
</reference>
<dbReference type="GO" id="GO:0000162">
    <property type="term" value="P:L-tryptophan biosynthetic process"/>
    <property type="evidence" value="ECO:0007669"/>
    <property type="project" value="InterPro"/>
</dbReference>
<dbReference type="Proteomes" id="UP000285575">
    <property type="component" value="Unassembled WGS sequence"/>
</dbReference>
<dbReference type="InterPro" id="IPR005940">
    <property type="entry name" value="Anthranilate_Pribosyl_Tfrase"/>
</dbReference>
<dbReference type="EMBL" id="SACR01000004">
    <property type="protein sequence ID" value="RVU45211.1"/>
    <property type="molecule type" value="Genomic_DNA"/>
</dbReference>
<evidence type="ECO:0000313" key="4">
    <source>
        <dbReference type="EMBL" id="RVU45211.1"/>
    </source>
</evidence>
<evidence type="ECO:0000256" key="2">
    <source>
        <dbReference type="ARBA" id="ARBA00022679"/>
    </source>
</evidence>
<organism evidence="4 5">
    <name type="scientific">Rubrivivax rivuli</name>
    <dbReference type="NCBI Taxonomy" id="1862385"/>
    <lineage>
        <taxon>Bacteria</taxon>
        <taxon>Pseudomonadati</taxon>
        <taxon>Pseudomonadota</taxon>
        <taxon>Betaproteobacteria</taxon>
        <taxon>Burkholderiales</taxon>
        <taxon>Sphaerotilaceae</taxon>
        <taxon>Rubrivivax</taxon>
    </lineage>
</organism>
<dbReference type="Gene3D" id="3.40.1030.10">
    <property type="entry name" value="Nucleoside phosphorylase/phosphoribosyltransferase catalytic domain"/>
    <property type="match status" value="1"/>
</dbReference>
<keyword evidence="4" id="KW-0238">DNA-binding</keyword>
<accession>A0A437REN6</accession>
<evidence type="ECO:0000313" key="5">
    <source>
        <dbReference type="Proteomes" id="UP000285575"/>
    </source>
</evidence>
<dbReference type="OrthoDB" id="9768896at2"/>
<dbReference type="PANTHER" id="PTHR43285:SF4">
    <property type="entry name" value="TRANSFERASE"/>
    <property type="match status" value="1"/>
</dbReference>
<dbReference type="SUPFAM" id="SSF52418">
    <property type="entry name" value="Nucleoside phosphorylase/phosphoribosyltransferase catalytic domain"/>
    <property type="match status" value="1"/>
</dbReference>
<dbReference type="PANTHER" id="PTHR43285">
    <property type="entry name" value="ANTHRANILATE PHOSPHORIBOSYLTRANSFERASE"/>
    <property type="match status" value="1"/>
</dbReference>
<dbReference type="InterPro" id="IPR036320">
    <property type="entry name" value="Glycosyl_Trfase_fam3_N_dom_sf"/>
</dbReference>
<dbReference type="InterPro" id="IPR017459">
    <property type="entry name" value="Glycosyl_Trfase_fam3_N_dom"/>
</dbReference>
<gene>
    <name evidence="4" type="primary">ybiB</name>
    <name evidence="4" type="ORF">EOE66_13775</name>
</gene>
<protein>
    <submittedName>
        <fullName evidence="4">DNA-binding protein YbiB</fullName>
    </submittedName>
</protein>
<keyword evidence="1" id="KW-0328">Glycosyltransferase</keyword>
<evidence type="ECO:0000256" key="1">
    <source>
        <dbReference type="ARBA" id="ARBA00022676"/>
    </source>
</evidence>
<dbReference type="Pfam" id="PF02885">
    <property type="entry name" value="Glycos_trans_3N"/>
    <property type="match status" value="1"/>
</dbReference>